<dbReference type="OrthoDB" id="2564630at2759"/>
<evidence type="ECO:0000313" key="2">
    <source>
        <dbReference type="EMBL" id="WWC62570.1"/>
    </source>
</evidence>
<sequence>MYQRFFDDASDSSYSSAEIREALDEGRMVIRLTDSSSRVSLENAGFTATHPRLQPSPTNKEWKDKFQVLRSTKRRILLTGRSYINITLIRRTRKYAPTYKGTKALYVSPIEYIENYQNNYRDRLSNTDVNAARNFANASSEILYYGKIFNKDILETTTWTHDDMPFDLPQYCLKPRKYWTNHWLDNLVWDPRNDSFWEADGKMQDRNDQIIRSQQPRRY</sequence>
<dbReference type="EMBL" id="KI894032">
    <property type="protein sequence ID" value="OBR84529.1"/>
    <property type="molecule type" value="Genomic_DNA"/>
</dbReference>
<evidence type="ECO:0000313" key="3">
    <source>
        <dbReference type="Proteomes" id="UP000078595"/>
    </source>
</evidence>
<reference evidence="2" key="3">
    <citation type="submission" date="2024-02" db="EMBL/GenBank/DDBJ databases">
        <title>Comparative genomics of Cryptococcus and Kwoniella reveals pathogenesis evolution and contrasting modes of karyotype evolution via chromosome fusion or intercentromeric recombination.</title>
        <authorList>
            <person name="Coelho M.A."/>
            <person name="David-Palma M."/>
            <person name="Shea T."/>
            <person name="Bowers K."/>
            <person name="McGinley-Smith S."/>
            <person name="Mohammad A.W."/>
            <person name="Gnirke A."/>
            <person name="Yurkov A.M."/>
            <person name="Nowrousian M."/>
            <person name="Sun S."/>
            <person name="Cuomo C.A."/>
            <person name="Heitman J."/>
        </authorList>
    </citation>
    <scope>NUCLEOTIDE SEQUENCE</scope>
    <source>
        <strain evidence="2">CBS 10117</strain>
    </source>
</reference>
<evidence type="ECO:0000313" key="1">
    <source>
        <dbReference type="EMBL" id="OBR84529.1"/>
    </source>
</evidence>
<reference evidence="1" key="1">
    <citation type="submission" date="2013-07" db="EMBL/GenBank/DDBJ databases">
        <title>The Genome Sequence of Cryptococcus dejecticola CBS10117.</title>
        <authorList>
            <consortium name="The Broad Institute Genome Sequencing Platform"/>
            <person name="Cuomo C."/>
            <person name="Litvintseva A."/>
            <person name="Chen Y."/>
            <person name="Heitman J."/>
            <person name="Sun S."/>
            <person name="Springer D."/>
            <person name="Dromer F."/>
            <person name="Young S.K."/>
            <person name="Zeng Q."/>
            <person name="Gargeya S."/>
            <person name="Fitzgerald M."/>
            <person name="Abouelleil A."/>
            <person name="Alvarado L."/>
            <person name="Berlin A.M."/>
            <person name="Chapman S.B."/>
            <person name="Dewar J."/>
            <person name="Goldberg J."/>
            <person name="Griggs A."/>
            <person name="Gujja S."/>
            <person name="Hansen M."/>
            <person name="Howarth C."/>
            <person name="Imamovic A."/>
            <person name="Larimer J."/>
            <person name="McCowan C."/>
            <person name="Murphy C."/>
            <person name="Pearson M."/>
            <person name="Priest M."/>
            <person name="Roberts A."/>
            <person name="Saif S."/>
            <person name="Shea T."/>
            <person name="Sykes S."/>
            <person name="Wortman J."/>
            <person name="Nusbaum C."/>
            <person name="Birren B."/>
        </authorList>
    </citation>
    <scope>NUCLEOTIDE SEQUENCE [LARGE SCALE GENOMIC DNA]</scope>
    <source>
        <strain evidence="1">CBS 10117</strain>
    </source>
</reference>
<organism evidence="1">
    <name type="scientific">Kwoniella dejecticola CBS 10117</name>
    <dbReference type="NCBI Taxonomy" id="1296121"/>
    <lineage>
        <taxon>Eukaryota</taxon>
        <taxon>Fungi</taxon>
        <taxon>Dikarya</taxon>
        <taxon>Basidiomycota</taxon>
        <taxon>Agaricomycotina</taxon>
        <taxon>Tremellomycetes</taxon>
        <taxon>Tremellales</taxon>
        <taxon>Cryptococcaceae</taxon>
        <taxon>Kwoniella</taxon>
    </lineage>
</organism>
<dbReference type="KEGG" id="kdj:28969087"/>
<dbReference type="GeneID" id="28969087"/>
<dbReference type="AlphaFoldDB" id="A0A1A6A3A5"/>
<dbReference type="RefSeq" id="XP_018262371.1">
    <property type="nucleotide sequence ID" value="XM_018408680.1"/>
</dbReference>
<name>A0A1A6A3A5_9TREE</name>
<gene>
    <name evidence="1" type="ORF">I303_05388</name>
    <name evidence="2" type="ORF">I303_105166</name>
</gene>
<dbReference type="VEuPathDB" id="FungiDB:I303_05388"/>
<protein>
    <submittedName>
        <fullName evidence="1">Uncharacterized protein</fullName>
    </submittedName>
</protein>
<keyword evidence="3" id="KW-1185">Reference proteome</keyword>
<dbReference type="Proteomes" id="UP000078595">
    <property type="component" value="Chromosome 6"/>
</dbReference>
<accession>A0A1A6A3A5</accession>
<proteinExistence type="predicted"/>
<dbReference type="EMBL" id="CP144535">
    <property type="protein sequence ID" value="WWC62570.1"/>
    <property type="molecule type" value="Genomic_DNA"/>
</dbReference>
<reference evidence="2" key="2">
    <citation type="submission" date="2013-07" db="EMBL/GenBank/DDBJ databases">
        <authorList>
            <consortium name="The Broad Institute Genome Sequencing Platform"/>
            <person name="Cuomo C."/>
            <person name="Litvintseva A."/>
            <person name="Chen Y."/>
            <person name="Heitman J."/>
            <person name="Sun S."/>
            <person name="Springer D."/>
            <person name="Dromer F."/>
            <person name="Young S.K."/>
            <person name="Zeng Q."/>
            <person name="Gargeya S."/>
            <person name="Fitzgerald M."/>
            <person name="Abouelleil A."/>
            <person name="Alvarado L."/>
            <person name="Berlin A.M."/>
            <person name="Chapman S.B."/>
            <person name="Dewar J."/>
            <person name="Goldberg J."/>
            <person name="Griggs A."/>
            <person name="Gujja S."/>
            <person name="Hansen M."/>
            <person name="Howarth C."/>
            <person name="Imamovic A."/>
            <person name="Larimer J."/>
            <person name="McCowan C."/>
            <person name="Murphy C."/>
            <person name="Pearson M."/>
            <person name="Priest M."/>
            <person name="Roberts A."/>
            <person name="Saif S."/>
            <person name="Shea T."/>
            <person name="Sykes S."/>
            <person name="Wortman J."/>
            <person name="Nusbaum C."/>
            <person name="Birren B."/>
        </authorList>
    </citation>
    <scope>NUCLEOTIDE SEQUENCE</scope>
    <source>
        <strain evidence="2">CBS 10117</strain>
    </source>
</reference>